<evidence type="ECO:0000256" key="3">
    <source>
        <dbReference type="ARBA" id="ARBA00022989"/>
    </source>
</evidence>
<evidence type="ECO:0000256" key="4">
    <source>
        <dbReference type="ARBA" id="ARBA00023136"/>
    </source>
</evidence>
<dbReference type="EMBL" id="QUSF01000033">
    <property type="protein sequence ID" value="RLV99349.1"/>
    <property type="molecule type" value="Genomic_DNA"/>
</dbReference>
<proteinExistence type="predicted"/>
<organism evidence="5 6">
    <name type="scientific">Chloebia gouldiae</name>
    <name type="common">Gouldian finch</name>
    <name type="synonym">Erythrura gouldiae</name>
    <dbReference type="NCBI Taxonomy" id="44316"/>
    <lineage>
        <taxon>Eukaryota</taxon>
        <taxon>Metazoa</taxon>
        <taxon>Chordata</taxon>
        <taxon>Craniata</taxon>
        <taxon>Vertebrata</taxon>
        <taxon>Euteleostomi</taxon>
        <taxon>Archelosauria</taxon>
        <taxon>Archosauria</taxon>
        <taxon>Dinosauria</taxon>
        <taxon>Saurischia</taxon>
        <taxon>Theropoda</taxon>
        <taxon>Coelurosauria</taxon>
        <taxon>Aves</taxon>
        <taxon>Neognathae</taxon>
        <taxon>Neoaves</taxon>
        <taxon>Telluraves</taxon>
        <taxon>Australaves</taxon>
        <taxon>Passeriformes</taxon>
        <taxon>Passeroidea</taxon>
        <taxon>Passeridae</taxon>
        <taxon>Chloebia</taxon>
    </lineage>
</organism>
<keyword evidence="4" id="KW-0472">Membrane</keyword>
<dbReference type="CDD" id="cd20254">
    <property type="entry name" value="CASIMO1_SMIM5"/>
    <property type="match status" value="1"/>
</dbReference>
<evidence type="ECO:0000313" key="5">
    <source>
        <dbReference type="EMBL" id="RLV99349.1"/>
    </source>
</evidence>
<reference evidence="5 6" key="1">
    <citation type="journal article" date="2018" name="Proc. R. Soc. B">
        <title>A non-coding region near Follistatin controls head colour polymorphism in the Gouldian finch.</title>
        <authorList>
            <person name="Toomey M.B."/>
            <person name="Marques C.I."/>
            <person name="Andrade P."/>
            <person name="Araujo P.M."/>
            <person name="Sabatino S."/>
            <person name="Gazda M.A."/>
            <person name="Afonso S."/>
            <person name="Lopes R.J."/>
            <person name="Corbo J.C."/>
            <person name="Carneiro M."/>
        </authorList>
    </citation>
    <scope>NUCLEOTIDE SEQUENCE [LARGE SCALE GENOMIC DNA]</scope>
    <source>
        <strain evidence="5">Red01</strain>
        <tissue evidence="5">Muscle</tissue>
    </source>
</reference>
<keyword evidence="6" id="KW-1185">Reference proteome</keyword>
<dbReference type="PANTHER" id="PTHR37344:SF1">
    <property type="entry name" value="SMALL INTEGRAL MEMBRANE PROTEIN 5"/>
    <property type="match status" value="1"/>
</dbReference>
<dbReference type="InterPro" id="IPR031671">
    <property type="entry name" value="SMIM5/18/22"/>
</dbReference>
<dbReference type="PANTHER" id="PTHR37344">
    <property type="entry name" value="SMALL INTEGRAL MEMBRANE PROTEIN 5"/>
    <property type="match status" value="1"/>
</dbReference>
<feature type="non-terminal residue" evidence="5">
    <location>
        <position position="1"/>
    </location>
</feature>
<protein>
    <submittedName>
        <fullName evidence="5">Uncharacterized protein</fullName>
    </submittedName>
</protein>
<keyword evidence="2" id="KW-0812">Transmembrane</keyword>
<evidence type="ECO:0000256" key="1">
    <source>
        <dbReference type="ARBA" id="ARBA00004167"/>
    </source>
</evidence>
<comment type="subcellular location">
    <subcellularLocation>
        <location evidence="1">Membrane</location>
        <topology evidence="1">Single-pass membrane protein</topology>
    </subcellularLocation>
</comment>
<accession>A0A3L8SAR6</accession>
<sequence>LLEKQIYASTVKLMDQDYAKNSMRSMVELGGNKSGNHTFIYIYPKQKQKSQSREPLETAESAVNQKHICFLTGRLETAPPPSNFVPDIIQTKHKAWRGCDRMSSEGFLKEVQAIGEKFLLKLQKLPKAEPVEIVSFCVVLLFIELVPYRSRYLAAQLLCWCSRSLPAAAAATAAVAVMDALIPDTGRAKCAPLPIHEVTQPALEDMPGHHDSVLWE</sequence>
<gene>
    <name evidence="5" type="ORF">DV515_00009958</name>
</gene>
<dbReference type="Proteomes" id="UP000276834">
    <property type="component" value="Unassembled WGS sequence"/>
</dbReference>
<dbReference type="GO" id="GO:0016020">
    <property type="term" value="C:membrane"/>
    <property type="evidence" value="ECO:0007669"/>
    <property type="project" value="UniProtKB-SubCell"/>
</dbReference>
<keyword evidence="3" id="KW-1133">Transmembrane helix</keyword>
<dbReference type="Pfam" id="PF15831">
    <property type="entry name" value="SMIM5_18_22"/>
    <property type="match status" value="1"/>
</dbReference>
<evidence type="ECO:0000313" key="6">
    <source>
        <dbReference type="Proteomes" id="UP000276834"/>
    </source>
</evidence>
<evidence type="ECO:0000256" key="2">
    <source>
        <dbReference type="ARBA" id="ARBA00022692"/>
    </source>
</evidence>
<comment type="caution">
    <text evidence="5">The sequence shown here is derived from an EMBL/GenBank/DDBJ whole genome shotgun (WGS) entry which is preliminary data.</text>
</comment>
<dbReference type="AlphaFoldDB" id="A0A3L8SAR6"/>
<name>A0A3L8SAR6_CHLGU</name>
<dbReference type="OrthoDB" id="8789646at2759"/>
<dbReference type="InterPro" id="IPR047133">
    <property type="entry name" value="SMIM5"/>
</dbReference>